<gene>
    <name evidence="1" type="ORF">ARMSODRAFT_628077</name>
</gene>
<sequence>MRKAGTLPYTLQIAGSSSTKNLVVCLWRHFSFWTTLGRSRIVCGRAYFILSTVASSYWHLFYCCLVGCYPDQNVK</sequence>
<name>A0A2H3C4R6_9AGAR</name>
<keyword evidence="2" id="KW-1185">Reference proteome</keyword>
<evidence type="ECO:0000313" key="1">
    <source>
        <dbReference type="EMBL" id="PBK73318.1"/>
    </source>
</evidence>
<accession>A0A2H3C4R6</accession>
<evidence type="ECO:0000313" key="2">
    <source>
        <dbReference type="Proteomes" id="UP000218334"/>
    </source>
</evidence>
<dbReference type="Proteomes" id="UP000218334">
    <property type="component" value="Unassembled WGS sequence"/>
</dbReference>
<organism evidence="1 2">
    <name type="scientific">Armillaria solidipes</name>
    <dbReference type="NCBI Taxonomy" id="1076256"/>
    <lineage>
        <taxon>Eukaryota</taxon>
        <taxon>Fungi</taxon>
        <taxon>Dikarya</taxon>
        <taxon>Basidiomycota</taxon>
        <taxon>Agaricomycotina</taxon>
        <taxon>Agaricomycetes</taxon>
        <taxon>Agaricomycetidae</taxon>
        <taxon>Agaricales</taxon>
        <taxon>Marasmiineae</taxon>
        <taxon>Physalacriaceae</taxon>
        <taxon>Armillaria</taxon>
    </lineage>
</organism>
<dbReference type="EMBL" id="KZ293420">
    <property type="protein sequence ID" value="PBK73318.1"/>
    <property type="molecule type" value="Genomic_DNA"/>
</dbReference>
<proteinExistence type="predicted"/>
<dbReference type="AlphaFoldDB" id="A0A2H3C4R6"/>
<protein>
    <submittedName>
        <fullName evidence="1">Uncharacterized protein</fullName>
    </submittedName>
</protein>
<reference evidence="2" key="1">
    <citation type="journal article" date="2017" name="Nat. Ecol. Evol.">
        <title>Genome expansion and lineage-specific genetic innovations in the forest pathogenic fungi Armillaria.</title>
        <authorList>
            <person name="Sipos G."/>
            <person name="Prasanna A.N."/>
            <person name="Walter M.C."/>
            <person name="O'Connor E."/>
            <person name="Balint B."/>
            <person name="Krizsan K."/>
            <person name="Kiss B."/>
            <person name="Hess J."/>
            <person name="Varga T."/>
            <person name="Slot J."/>
            <person name="Riley R."/>
            <person name="Boka B."/>
            <person name="Rigling D."/>
            <person name="Barry K."/>
            <person name="Lee J."/>
            <person name="Mihaltcheva S."/>
            <person name="LaButti K."/>
            <person name="Lipzen A."/>
            <person name="Waldron R."/>
            <person name="Moloney N.M."/>
            <person name="Sperisen C."/>
            <person name="Kredics L."/>
            <person name="Vagvoelgyi C."/>
            <person name="Patrignani A."/>
            <person name="Fitzpatrick D."/>
            <person name="Nagy I."/>
            <person name="Doyle S."/>
            <person name="Anderson J.B."/>
            <person name="Grigoriev I.V."/>
            <person name="Gueldener U."/>
            <person name="Muensterkoetter M."/>
            <person name="Nagy L.G."/>
        </authorList>
    </citation>
    <scope>NUCLEOTIDE SEQUENCE [LARGE SCALE GENOMIC DNA]</scope>
    <source>
        <strain evidence="2">28-4</strain>
    </source>
</reference>